<sequence>MYQMSHALENYSLTKLAQVGILTRKRSFQSELQIPASAPFPISIAVFSSRSPSPSSSSPAPVQITVFVTCDLSPSPSSPASFPVAISLRFGRAPACECPGEVSLPFPGHCLSSAPTPAALPCTGRSLVNLLVYCTRGLCFLKSVDATKIVKNAKNLFKIFDEAIQWIGVGNVVHVVTDNAANYKSRDLDNVKDVIQKARRVTVFVYNHTPVINWLKARTNWKQIVRPDATRFATNFLSMKSVYEHKVDVQALVVSEFFNAGESSNTAKGKVASAILLDAQFWGDCLEMVNVAQPVMKLLKLVDSDEKPTLAYVYEGMRRAIKGIKEIFLGKETLYKPYIDIVNKRWDKHFRGNLVKAAYFFNPALKYDEKEYVGDIEVKGAIINLLEKPQLCSDGLKACKELKLFEEAKGTFGRDLAVRGRSSLDPDYDGDDGSTTIGMASSSSNSSCASDGE</sequence>
<feature type="domain" description="DUF659" evidence="2">
    <location>
        <begin position="123"/>
        <end position="185"/>
    </location>
</feature>
<evidence type="ECO:0000313" key="4">
    <source>
        <dbReference type="EMBL" id="CAI0476039.1"/>
    </source>
</evidence>
<protein>
    <recommendedName>
        <fullName evidence="2">DUF659 domain-containing protein</fullName>
    </recommendedName>
</protein>
<proteinExistence type="predicted"/>
<feature type="compositionally biased region" description="Low complexity" evidence="1">
    <location>
        <begin position="440"/>
        <end position="453"/>
    </location>
</feature>
<reference evidence="4" key="1">
    <citation type="submission" date="2022-08" db="EMBL/GenBank/DDBJ databases">
        <authorList>
            <person name="Gutierrez-Valencia J."/>
        </authorList>
    </citation>
    <scope>NUCLEOTIDE SEQUENCE</scope>
</reference>
<evidence type="ECO:0000256" key="1">
    <source>
        <dbReference type="SAM" id="MobiDB-lite"/>
    </source>
</evidence>
<dbReference type="Proteomes" id="UP001154282">
    <property type="component" value="Unassembled WGS sequence"/>
</dbReference>
<evidence type="ECO:0000313" key="5">
    <source>
        <dbReference type="Proteomes" id="UP001154282"/>
    </source>
</evidence>
<dbReference type="PANTHER" id="PTHR32166:SF121">
    <property type="entry name" value="DUF659 DOMAIN-CONTAINING PROTEIN"/>
    <property type="match status" value="1"/>
</dbReference>
<feature type="region of interest" description="Disordered" evidence="1">
    <location>
        <begin position="423"/>
        <end position="453"/>
    </location>
</feature>
<dbReference type="AlphaFoldDB" id="A0AAV0PY51"/>
<dbReference type="Pfam" id="PF04937">
    <property type="entry name" value="DUF659"/>
    <property type="match status" value="1"/>
</dbReference>
<dbReference type="InterPro" id="IPR012337">
    <property type="entry name" value="RNaseH-like_sf"/>
</dbReference>
<name>A0AAV0PY51_9ROSI</name>
<dbReference type="PANTHER" id="PTHR32166">
    <property type="entry name" value="OSJNBA0013A04.12 PROTEIN"/>
    <property type="match status" value="1"/>
</dbReference>
<organism evidence="4 5">
    <name type="scientific">Linum tenue</name>
    <dbReference type="NCBI Taxonomy" id="586396"/>
    <lineage>
        <taxon>Eukaryota</taxon>
        <taxon>Viridiplantae</taxon>
        <taxon>Streptophyta</taxon>
        <taxon>Embryophyta</taxon>
        <taxon>Tracheophyta</taxon>
        <taxon>Spermatophyta</taxon>
        <taxon>Magnoliopsida</taxon>
        <taxon>eudicotyledons</taxon>
        <taxon>Gunneridae</taxon>
        <taxon>Pentapetalae</taxon>
        <taxon>rosids</taxon>
        <taxon>fabids</taxon>
        <taxon>Malpighiales</taxon>
        <taxon>Linaceae</taxon>
        <taxon>Linum</taxon>
    </lineage>
</organism>
<gene>
    <name evidence="3" type="ORF">LITE_LOCUS40578</name>
    <name evidence="4" type="ORF">LITE_LOCUS40616</name>
</gene>
<dbReference type="InterPro" id="IPR007021">
    <property type="entry name" value="DUF659"/>
</dbReference>
<accession>A0AAV0PY51</accession>
<evidence type="ECO:0000259" key="2">
    <source>
        <dbReference type="Pfam" id="PF04937"/>
    </source>
</evidence>
<keyword evidence="5" id="KW-1185">Reference proteome</keyword>
<dbReference type="EMBL" id="CAMGYJ010000009">
    <property type="protein sequence ID" value="CAI0475930.1"/>
    <property type="molecule type" value="Genomic_DNA"/>
</dbReference>
<evidence type="ECO:0000313" key="3">
    <source>
        <dbReference type="EMBL" id="CAI0475930.1"/>
    </source>
</evidence>
<dbReference type="SUPFAM" id="SSF53098">
    <property type="entry name" value="Ribonuclease H-like"/>
    <property type="match status" value="1"/>
</dbReference>
<dbReference type="EMBL" id="CAMGYJ010000009">
    <property type="protein sequence ID" value="CAI0476039.1"/>
    <property type="molecule type" value="Genomic_DNA"/>
</dbReference>
<comment type="caution">
    <text evidence="4">The sequence shown here is derived from an EMBL/GenBank/DDBJ whole genome shotgun (WGS) entry which is preliminary data.</text>
</comment>